<evidence type="ECO:0000256" key="3">
    <source>
        <dbReference type="ARBA" id="ARBA00023004"/>
    </source>
</evidence>
<sequence>MAIPLVTLLGAATRGGGTEGDGQPPAARQAQVLRGRALLINHGCADCHGGGPNPAADGYLAGARSPEMEFPIGPCAVTPGATPCFRTRPRNLTPDNATGIGRFSERQLFNALRYGLRPGETPDVQITGTTPGKGNFPENPKYLAPPMPWPAFRHMSDQELRDIVAYLKYGVQPVSNRVADSEGPPDFWASEYTVAKIGPYPAPPFPTAKERAPSVATKP</sequence>
<dbReference type="Proteomes" id="UP001161325">
    <property type="component" value="Unassembled WGS sequence"/>
</dbReference>
<evidence type="ECO:0000256" key="4">
    <source>
        <dbReference type="PROSITE-ProRule" id="PRU00433"/>
    </source>
</evidence>
<evidence type="ECO:0000256" key="2">
    <source>
        <dbReference type="ARBA" id="ARBA00022723"/>
    </source>
</evidence>
<organism evidence="7 8">
    <name type="scientific">Roseisolibacter agri</name>
    <dbReference type="NCBI Taxonomy" id="2014610"/>
    <lineage>
        <taxon>Bacteria</taxon>
        <taxon>Pseudomonadati</taxon>
        <taxon>Gemmatimonadota</taxon>
        <taxon>Gemmatimonadia</taxon>
        <taxon>Gemmatimonadales</taxon>
        <taxon>Gemmatimonadaceae</taxon>
        <taxon>Roseisolibacter</taxon>
    </lineage>
</organism>
<gene>
    <name evidence="7" type="ORF">rosag_16880</name>
</gene>
<dbReference type="Gene3D" id="1.10.760.10">
    <property type="entry name" value="Cytochrome c-like domain"/>
    <property type="match status" value="1"/>
</dbReference>
<dbReference type="InterPro" id="IPR009056">
    <property type="entry name" value="Cyt_c-like_dom"/>
</dbReference>
<evidence type="ECO:0000256" key="1">
    <source>
        <dbReference type="ARBA" id="ARBA00022617"/>
    </source>
</evidence>
<evidence type="ECO:0000256" key="5">
    <source>
        <dbReference type="SAM" id="MobiDB-lite"/>
    </source>
</evidence>
<dbReference type="AlphaFoldDB" id="A0AA37Q231"/>
<dbReference type="PANTHER" id="PTHR35008">
    <property type="entry name" value="BLL4482 PROTEIN-RELATED"/>
    <property type="match status" value="1"/>
</dbReference>
<proteinExistence type="predicted"/>
<comment type="caution">
    <text evidence="7">The sequence shown here is derived from an EMBL/GenBank/DDBJ whole genome shotgun (WGS) entry which is preliminary data.</text>
</comment>
<dbReference type="InterPro" id="IPR036909">
    <property type="entry name" value="Cyt_c-like_dom_sf"/>
</dbReference>
<dbReference type="GO" id="GO:0046872">
    <property type="term" value="F:metal ion binding"/>
    <property type="evidence" value="ECO:0007669"/>
    <property type="project" value="UniProtKB-KW"/>
</dbReference>
<dbReference type="InterPro" id="IPR051459">
    <property type="entry name" value="Cytochrome_c-type_DH"/>
</dbReference>
<feature type="domain" description="Cytochrome c" evidence="6">
    <location>
        <begin position="30"/>
        <end position="171"/>
    </location>
</feature>
<keyword evidence="8" id="KW-1185">Reference proteome</keyword>
<evidence type="ECO:0000259" key="6">
    <source>
        <dbReference type="PROSITE" id="PS51007"/>
    </source>
</evidence>
<evidence type="ECO:0000313" key="8">
    <source>
        <dbReference type="Proteomes" id="UP001161325"/>
    </source>
</evidence>
<protein>
    <recommendedName>
        <fullName evidence="6">Cytochrome c domain-containing protein</fullName>
    </recommendedName>
</protein>
<dbReference type="PANTHER" id="PTHR35008:SF4">
    <property type="entry name" value="BLL4482 PROTEIN"/>
    <property type="match status" value="1"/>
</dbReference>
<dbReference type="PROSITE" id="PS51007">
    <property type="entry name" value="CYTC"/>
    <property type="match status" value="1"/>
</dbReference>
<dbReference type="RefSeq" id="WP_284349616.1">
    <property type="nucleotide sequence ID" value="NZ_BRXS01000002.1"/>
</dbReference>
<keyword evidence="2 4" id="KW-0479">Metal-binding</keyword>
<dbReference type="EMBL" id="BRXS01000002">
    <property type="protein sequence ID" value="GLC25175.1"/>
    <property type="molecule type" value="Genomic_DNA"/>
</dbReference>
<keyword evidence="1 4" id="KW-0349">Heme</keyword>
<name>A0AA37Q231_9BACT</name>
<evidence type="ECO:0000313" key="7">
    <source>
        <dbReference type="EMBL" id="GLC25175.1"/>
    </source>
</evidence>
<dbReference type="GO" id="GO:0009055">
    <property type="term" value="F:electron transfer activity"/>
    <property type="evidence" value="ECO:0007669"/>
    <property type="project" value="InterPro"/>
</dbReference>
<dbReference type="GO" id="GO:0020037">
    <property type="term" value="F:heme binding"/>
    <property type="evidence" value="ECO:0007669"/>
    <property type="project" value="InterPro"/>
</dbReference>
<accession>A0AA37Q231</accession>
<keyword evidence="3 4" id="KW-0408">Iron</keyword>
<dbReference type="SUPFAM" id="SSF46626">
    <property type="entry name" value="Cytochrome c"/>
    <property type="match status" value="1"/>
</dbReference>
<feature type="region of interest" description="Disordered" evidence="5">
    <location>
        <begin position="120"/>
        <end position="139"/>
    </location>
</feature>
<reference evidence="7" key="1">
    <citation type="submission" date="2022-08" db="EMBL/GenBank/DDBJ databases">
        <title>Draft genome sequencing of Roseisolibacter agri AW1220.</title>
        <authorList>
            <person name="Tobiishi Y."/>
            <person name="Tonouchi A."/>
        </authorList>
    </citation>
    <scope>NUCLEOTIDE SEQUENCE</scope>
    <source>
        <strain evidence="7">AW1220</strain>
    </source>
</reference>